<protein>
    <submittedName>
        <fullName evidence="1">Uncharacterized protein</fullName>
    </submittedName>
</protein>
<dbReference type="AlphaFoldDB" id="A0AAD3WVA8"/>
<proteinExistence type="predicted"/>
<evidence type="ECO:0000313" key="2">
    <source>
        <dbReference type="Proteomes" id="UP000480943"/>
    </source>
</evidence>
<evidence type="ECO:0000313" key="1">
    <source>
        <dbReference type="EMBL" id="KAB1180262.1"/>
    </source>
</evidence>
<accession>A0AAD3WVA8</accession>
<organism evidence="1 2">
    <name type="scientific">Photobacterium damselae subsp. damselae</name>
    <name type="common">Listonella damsela</name>
    <dbReference type="NCBI Taxonomy" id="85581"/>
    <lineage>
        <taxon>Bacteria</taxon>
        <taxon>Pseudomonadati</taxon>
        <taxon>Pseudomonadota</taxon>
        <taxon>Gammaproteobacteria</taxon>
        <taxon>Vibrionales</taxon>
        <taxon>Vibrionaceae</taxon>
        <taxon>Photobacterium</taxon>
    </lineage>
</organism>
<sequence>MSGSLACIVISLFVIYSYKYTCHLHLDDSESSVLYSQSCSFQNGLSKKTLNPFSQLELSETIREAMIQDIEKIQSDLNDAKIDPLDLDAQERLGVIRNVKSF</sequence>
<dbReference type="EMBL" id="VZUQ01000066">
    <property type="protein sequence ID" value="KAB1180262.1"/>
    <property type="molecule type" value="Genomic_DNA"/>
</dbReference>
<comment type="caution">
    <text evidence="1">The sequence shown here is derived from an EMBL/GenBank/DDBJ whole genome shotgun (WGS) entry which is preliminary data.</text>
</comment>
<gene>
    <name evidence="1" type="ORF">F6450_11620</name>
</gene>
<dbReference type="Proteomes" id="UP000480943">
    <property type="component" value="Unassembled WGS sequence"/>
</dbReference>
<name>A0AAD3WVA8_PHODD</name>
<dbReference type="RefSeq" id="WP_141691438.1">
    <property type="nucleotide sequence ID" value="NZ_CP065043.1"/>
</dbReference>
<reference evidence="1 2" key="1">
    <citation type="submission" date="2019-09" db="EMBL/GenBank/DDBJ databases">
        <title>Photobacterium damselae subsp. damselae CDC-2227-81, a human clinical isolate.</title>
        <authorList>
            <person name="Osorio C.R."/>
        </authorList>
    </citation>
    <scope>NUCLEOTIDE SEQUENCE [LARGE SCALE GENOMIC DNA]</scope>
    <source>
        <strain evidence="1 2">CDC-2227-81</strain>
    </source>
</reference>